<evidence type="ECO:0000313" key="2">
    <source>
        <dbReference type="EMBL" id="WUO49988.1"/>
    </source>
</evidence>
<accession>A0ABZ1RTW6</accession>
<feature type="chain" id="PRO_5046370627" evidence="1">
    <location>
        <begin position="23"/>
        <end position="1086"/>
    </location>
</feature>
<evidence type="ECO:0000313" key="3">
    <source>
        <dbReference type="Proteomes" id="UP001432075"/>
    </source>
</evidence>
<organism evidence="2 3">
    <name type="scientific">Streptomyces goshikiensis</name>
    <dbReference type="NCBI Taxonomy" id="1942"/>
    <lineage>
        <taxon>Bacteria</taxon>
        <taxon>Bacillati</taxon>
        <taxon>Actinomycetota</taxon>
        <taxon>Actinomycetes</taxon>
        <taxon>Kitasatosporales</taxon>
        <taxon>Streptomycetaceae</taxon>
        <taxon>Streptomyces</taxon>
    </lineage>
</organism>
<dbReference type="InterPro" id="IPR028994">
    <property type="entry name" value="Integrin_alpha_N"/>
</dbReference>
<dbReference type="InterPro" id="IPR013783">
    <property type="entry name" value="Ig-like_fold"/>
</dbReference>
<protein>
    <submittedName>
        <fullName evidence="2">Uncharacterized protein</fullName>
    </submittedName>
</protein>
<dbReference type="Proteomes" id="UP001432075">
    <property type="component" value="Chromosome"/>
</dbReference>
<sequence length="1086" mass="114356">MTRPLATVLALAFPLTAIPALAAPTEASAATASSKTNTNPSVASEAEAFGLARTSGKRIEIIDRRTEYSETYANPDGSLAQRQFTLPAWTRQDATWRRTDPTVTKHADGSLGPTAAFGITFSAGGDGPLVAMDKNGKKLALTWPGKLPEPVVGGNTALYKSVLPGVDLKLIAEVNGFAEHLIVNTPEAAANPALKSIKLGVSTTGVTLDDDATDRLLAKDATGQVVFSAPSPKMWAQPATETAEPTAAKSGMNTMSLSAADVDEAAAPPHAPVAADVTGSTLTLTPDAAMLKSATQFPLVIDPVFTGGNREKWAVVYSDTPNADYPNGSGWKSDNPADEPRVGYNGTGNTQSFFSMNISGLQGATVGKVTFAVEQTHSYGCDAAAAGPTELWTSRDISTTPTWNTRNNYLVTKLAQGNFAHGNPTFCPGVEGYDFTSDALTSYVQDGANHGMNQIGFALRVPDSYLGKKQSFKRLRNNPVLEFNYNFKPEITGGGAFEGTWSPGGDGNKTVPCGSTIGNSGLALTAVLQDRDGGTVTPEFVVTTASGTAVPVSNTTTVASGGTASATVLAKNLTNGTYRWKVRAKDGEGPDSPFTDECSFIVDKIGPTNPATVTREDGSALTTHQARTTLRLKVKNDAGDLAGFCWAMDHPVSIDGSRCYEDNWVPVASGTRETVLEVVPTGFPHSTLHVLAYDKAGNHSPVDGNIDTTVLKTTKASFVQQAGTNPLTRRATRDLPGDLTGDGYTDMLATDTDAKLRLYPGDGTGNVQSMNVVGNSGWTGALLAHGGDFTGLTGPDAAPDGYEDIVARLNNNKLYLYPGNGQGAAWYWSRKEIAPPSDLLGEPGKEGNGWARVRQIIMPGDMDQRTDADLANGNDMVALECITAECSNARLRLYSGRTIEGDGANQDQPFKIDVTGSEGIIGASGWKDYTILAAGDQNGDGIKDILARNKVDGNLYLYPGQFTNGVYDLGDRTVYGAGGWQSSIRPLVTSSGNAQGAVVSKTIDDDGTPIPYREFQPKAGDERGDMWATTPADPSYTVSYDDGTGTTATTTCPTGCLLFYPGGATTHRKPLKVGSSGWSYYITSLI</sequence>
<dbReference type="RefSeq" id="WP_328776982.1">
    <property type="nucleotide sequence ID" value="NZ_CP108057.1"/>
</dbReference>
<evidence type="ECO:0000256" key="1">
    <source>
        <dbReference type="SAM" id="SignalP"/>
    </source>
</evidence>
<dbReference type="Gene3D" id="2.60.40.10">
    <property type="entry name" value="Immunoglobulins"/>
    <property type="match status" value="1"/>
</dbReference>
<proteinExistence type="predicted"/>
<gene>
    <name evidence="2" type="ORF">OHU17_31445</name>
</gene>
<keyword evidence="1" id="KW-0732">Signal</keyword>
<dbReference type="EMBL" id="CP108057">
    <property type="protein sequence ID" value="WUO49988.1"/>
    <property type="molecule type" value="Genomic_DNA"/>
</dbReference>
<reference evidence="2" key="1">
    <citation type="submission" date="2022-10" db="EMBL/GenBank/DDBJ databases">
        <title>The complete genomes of actinobacterial strains from the NBC collection.</title>
        <authorList>
            <person name="Joergensen T.S."/>
            <person name="Alvarez Arevalo M."/>
            <person name="Sterndorff E.B."/>
            <person name="Faurdal D."/>
            <person name="Vuksanovic O."/>
            <person name="Mourched A.-S."/>
            <person name="Charusanti P."/>
            <person name="Shaw S."/>
            <person name="Blin K."/>
            <person name="Weber T."/>
        </authorList>
    </citation>
    <scope>NUCLEOTIDE SEQUENCE</scope>
    <source>
        <strain evidence="2">NBC_00283</strain>
    </source>
</reference>
<dbReference type="SUPFAM" id="SSF69318">
    <property type="entry name" value="Integrin alpha N-terminal domain"/>
    <property type="match status" value="1"/>
</dbReference>
<keyword evidence="3" id="KW-1185">Reference proteome</keyword>
<name>A0ABZ1RTW6_9ACTN</name>
<feature type="signal peptide" evidence="1">
    <location>
        <begin position="1"/>
        <end position="22"/>
    </location>
</feature>